<evidence type="ECO:0000259" key="10">
    <source>
        <dbReference type="PROSITE" id="PS50067"/>
    </source>
</evidence>
<dbReference type="PANTHER" id="PTHR37739:SF16">
    <property type="entry name" value="KINESIN-LIKE PROTEIN"/>
    <property type="match status" value="1"/>
</dbReference>
<comment type="caution">
    <text evidence="11">The sequence shown here is derived from an EMBL/GenBank/DDBJ whole genome shotgun (WGS) entry which is preliminary data.</text>
</comment>
<evidence type="ECO:0000256" key="1">
    <source>
        <dbReference type="ARBA" id="ARBA00022701"/>
    </source>
</evidence>
<reference evidence="11 12" key="1">
    <citation type="journal article" date="2024" name="Plant Biotechnol. J.">
        <title>Dendrobium thyrsiflorum genome and its molecular insights into genes involved in important horticultural traits.</title>
        <authorList>
            <person name="Chen B."/>
            <person name="Wang J.Y."/>
            <person name="Zheng P.J."/>
            <person name="Li K.L."/>
            <person name="Liang Y.M."/>
            <person name="Chen X.F."/>
            <person name="Zhang C."/>
            <person name="Zhao X."/>
            <person name="He X."/>
            <person name="Zhang G.Q."/>
            <person name="Liu Z.J."/>
            <person name="Xu Q."/>
        </authorList>
    </citation>
    <scope>NUCLEOTIDE SEQUENCE [LARGE SCALE GENOMIC DNA]</scope>
    <source>
        <strain evidence="11">GZMU011</strain>
    </source>
</reference>
<sequence length="257" mass="28946">MLGSLYATRTWKIGKEKDPLSINIATFQHQLCKLTFLQLIEATNGFPVASIIMSGGCGEVSKASSPSLLLECGISNRIVLPKYEIPKCFEEIHDPVIRFGFWSEVDVLNALITMHAKCGYFDDARKLFDDMPMRDYISWNVVISGHFEESVFDGARSFCGARSDDYDEHNFWLWIPTCSCTQQKIGSNYSITNEDYKFSLKDLYAGGNAKLVMICNVSLAKSRKSEIFSTLRFAQRAKAIKNKAIINETTEDDANVL</sequence>
<feature type="repeat" description="PPR" evidence="9">
    <location>
        <begin position="104"/>
        <end position="138"/>
    </location>
</feature>
<keyword evidence="1" id="KW-0493">Microtubule</keyword>
<dbReference type="PROSITE" id="PS51375">
    <property type="entry name" value="PPR"/>
    <property type="match status" value="1"/>
</dbReference>
<protein>
    <recommendedName>
        <fullName evidence="10">Kinesin motor domain-containing protein</fullName>
    </recommendedName>
</protein>
<evidence type="ECO:0000256" key="7">
    <source>
        <dbReference type="ARBA" id="ARBA00034488"/>
    </source>
</evidence>
<evidence type="ECO:0000256" key="8">
    <source>
        <dbReference type="PROSITE-ProRule" id="PRU00283"/>
    </source>
</evidence>
<organism evidence="11 12">
    <name type="scientific">Dendrobium thyrsiflorum</name>
    <name type="common">Pinecone-like raceme dendrobium</name>
    <name type="synonym">Orchid</name>
    <dbReference type="NCBI Taxonomy" id="117978"/>
    <lineage>
        <taxon>Eukaryota</taxon>
        <taxon>Viridiplantae</taxon>
        <taxon>Streptophyta</taxon>
        <taxon>Embryophyta</taxon>
        <taxon>Tracheophyta</taxon>
        <taxon>Spermatophyta</taxon>
        <taxon>Magnoliopsida</taxon>
        <taxon>Liliopsida</taxon>
        <taxon>Asparagales</taxon>
        <taxon>Orchidaceae</taxon>
        <taxon>Epidendroideae</taxon>
        <taxon>Malaxideae</taxon>
        <taxon>Dendrobiinae</taxon>
        <taxon>Dendrobium</taxon>
    </lineage>
</organism>
<dbReference type="InterPro" id="IPR036961">
    <property type="entry name" value="Kinesin_motor_dom_sf"/>
</dbReference>
<feature type="domain" description="Kinesin motor" evidence="10">
    <location>
        <begin position="200"/>
        <end position="240"/>
    </location>
</feature>
<evidence type="ECO:0000256" key="6">
    <source>
        <dbReference type="ARBA" id="ARBA00023175"/>
    </source>
</evidence>
<dbReference type="InterPro" id="IPR001752">
    <property type="entry name" value="Kinesin_motor_dom"/>
</dbReference>
<keyword evidence="3" id="KW-0547">Nucleotide-binding</keyword>
<keyword evidence="12" id="KW-1185">Reference proteome</keyword>
<keyword evidence="2" id="KW-0677">Repeat</keyword>
<dbReference type="InterPro" id="IPR044986">
    <property type="entry name" value="KIF15/KIN-12"/>
</dbReference>
<dbReference type="InterPro" id="IPR011990">
    <property type="entry name" value="TPR-like_helical_dom_sf"/>
</dbReference>
<evidence type="ECO:0000256" key="4">
    <source>
        <dbReference type="ARBA" id="ARBA00022840"/>
    </source>
</evidence>
<keyword evidence="4" id="KW-0067">ATP-binding</keyword>
<evidence type="ECO:0000256" key="2">
    <source>
        <dbReference type="ARBA" id="ARBA00022737"/>
    </source>
</evidence>
<accession>A0ABD0UN05</accession>
<dbReference type="SUPFAM" id="SSF52540">
    <property type="entry name" value="P-loop containing nucleoside triphosphate hydrolases"/>
    <property type="match status" value="1"/>
</dbReference>
<dbReference type="AlphaFoldDB" id="A0ABD0UN05"/>
<dbReference type="EMBL" id="JANQDX010000013">
    <property type="protein sequence ID" value="KAL0914207.1"/>
    <property type="molecule type" value="Genomic_DNA"/>
</dbReference>
<gene>
    <name evidence="11" type="ORF">M5K25_017719</name>
</gene>
<evidence type="ECO:0000256" key="9">
    <source>
        <dbReference type="PROSITE-ProRule" id="PRU00708"/>
    </source>
</evidence>
<dbReference type="GO" id="GO:0005524">
    <property type="term" value="F:ATP binding"/>
    <property type="evidence" value="ECO:0007669"/>
    <property type="project" value="UniProtKB-KW"/>
</dbReference>
<proteinExistence type="inferred from homology"/>
<name>A0ABD0UN05_DENTH</name>
<dbReference type="PROSITE" id="PS50067">
    <property type="entry name" value="KINESIN_MOTOR_2"/>
    <property type="match status" value="1"/>
</dbReference>
<comment type="caution">
    <text evidence="8">Lacks conserved residue(s) required for the propagation of feature annotation.</text>
</comment>
<dbReference type="Gene3D" id="1.25.40.10">
    <property type="entry name" value="Tetratricopeptide repeat domain"/>
    <property type="match status" value="1"/>
</dbReference>
<dbReference type="PANTHER" id="PTHR37739">
    <property type="entry name" value="KINESIN-LIKE PROTEIN KIN-12D"/>
    <property type="match status" value="1"/>
</dbReference>
<dbReference type="GO" id="GO:0005874">
    <property type="term" value="C:microtubule"/>
    <property type="evidence" value="ECO:0007669"/>
    <property type="project" value="UniProtKB-KW"/>
</dbReference>
<dbReference type="InterPro" id="IPR027417">
    <property type="entry name" value="P-loop_NTPase"/>
</dbReference>
<keyword evidence="5" id="KW-0175">Coiled coil</keyword>
<dbReference type="Gene3D" id="3.40.850.10">
    <property type="entry name" value="Kinesin motor domain"/>
    <property type="match status" value="1"/>
</dbReference>
<evidence type="ECO:0000313" key="11">
    <source>
        <dbReference type="EMBL" id="KAL0914207.1"/>
    </source>
</evidence>
<comment type="similarity">
    <text evidence="7">Belongs to the TRAFAC class myosin-kinesin ATPase superfamily. Kinesin family. KIN-12 subfamily.</text>
</comment>
<dbReference type="NCBIfam" id="TIGR00756">
    <property type="entry name" value="PPR"/>
    <property type="match status" value="1"/>
</dbReference>
<keyword evidence="6" id="KW-0505">Motor protein</keyword>
<dbReference type="Pfam" id="PF01535">
    <property type="entry name" value="PPR"/>
    <property type="match status" value="1"/>
</dbReference>
<evidence type="ECO:0000313" key="12">
    <source>
        <dbReference type="Proteomes" id="UP001552299"/>
    </source>
</evidence>
<dbReference type="Proteomes" id="UP001552299">
    <property type="component" value="Unassembled WGS sequence"/>
</dbReference>
<evidence type="ECO:0000256" key="5">
    <source>
        <dbReference type="ARBA" id="ARBA00023054"/>
    </source>
</evidence>
<dbReference type="InterPro" id="IPR002885">
    <property type="entry name" value="PPR_rpt"/>
</dbReference>
<evidence type="ECO:0000256" key="3">
    <source>
        <dbReference type="ARBA" id="ARBA00022741"/>
    </source>
</evidence>